<dbReference type="Gene3D" id="2.130.10.10">
    <property type="entry name" value="YVTN repeat-like/Quinoprotein amine dehydrogenase"/>
    <property type="match status" value="1"/>
</dbReference>
<keyword evidence="1 3" id="KW-0853">WD repeat</keyword>
<evidence type="ECO:0000256" key="5">
    <source>
        <dbReference type="SAM" id="Phobius"/>
    </source>
</evidence>
<dbReference type="EMBL" id="PITI01000210">
    <property type="protein sequence ID" value="TBU07900.1"/>
    <property type="molecule type" value="Genomic_DNA"/>
</dbReference>
<dbReference type="VEuPathDB" id="MicrosporidiaDB:CWI36_0210p0030"/>
<accession>A0A4Q9LLA2</accession>
<dbReference type="PROSITE" id="PS50082">
    <property type="entry name" value="WD_REPEATS_2"/>
    <property type="match status" value="1"/>
</dbReference>
<feature type="repeat" description="WD" evidence="3">
    <location>
        <begin position="15"/>
        <end position="48"/>
    </location>
</feature>
<name>A0A4Q9LLA2_9MICR</name>
<keyword evidence="5" id="KW-0812">Transmembrane</keyword>
<dbReference type="InterPro" id="IPR036322">
    <property type="entry name" value="WD40_repeat_dom_sf"/>
</dbReference>
<evidence type="ECO:0000313" key="7">
    <source>
        <dbReference type="Proteomes" id="UP000291404"/>
    </source>
</evidence>
<evidence type="ECO:0000256" key="1">
    <source>
        <dbReference type="ARBA" id="ARBA00022574"/>
    </source>
</evidence>
<evidence type="ECO:0000256" key="4">
    <source>
        <dbReference type="SAM" id="MobiDB-lite"/>
    </source>
</evidence>
<dbReference type="STRING" id="148818.A0A4Q9LLA2"/>
<protein>
    <submittedName>
        <fullName evidence="6">Uncharacterized protein</fullName>
    </submittedName>
</protein>
<gene>
    <name evidence="6" type="ORF">CWI36_0210p0030</name>
</gene>
<evidence type="ECO:0000256" key="2">
    <source>
        <dbReference type="ARBA" id="ARBA00022737"/>
    </source>
</evidence>
<dbReference type="PANTHER" id="PTHR15574:SF21">
    <property type="entry name" value="DDB1- AND CUL4-ASSOCIATED FACTOR 8"/>
    <property type="match status" value="1"/>
</dbReference>
<sequence length="546" mass="62462">MFELHNYQFKYFKKVYSHSGCINALSISQSGKYLASGSDDQKIVVHDLLDNVFCKEVCRLIGHRNNVFSLKFGMSDTEIFSCSLDGFAHVYDTVKCKIKYKTEGSSHRCHKIDICSNSPNIFGVASTNGLFMYDKRVKKRIKMLATSQNLTSLSFNPFDSTLVISGNEGKLELFDRRNLSAPLLIYDTNIYKNRNHRLSISSCVFNQNGRYILVSPFYFLPLLYSKEHTSPTHIFYNENVKHVCTMKNYSFGGPSDSFILSGSDNKAVIYWKFPPDPENSFHDFFKEKHNIVKNESSNKNISFNGNINYIEKNSISDLKPYDSTKNINLKSPNLKNNSYTTNTKYRSYNLLDYTVNRNITSNINSFGYENIQYKEQPIFPKLKTYESTINYKDSIFSKYSFKNCNPAIFTDSNVLKGFRGNINTTIMHPLYPYIFCSGIENCFYVYSPFEFTNTNENEEDNENTIALFEMLNDREDVDLEEYSDRIGDMTRIMNMKILIIIIVLILVVLAIPAGIFGWKKIKKGGNSTGSDEESGGKSGGADGLLK</sequence>
<evidence type="ECO:0000313" key="6">
    <source>
        <dbReference type="EMBL" id="TBU07900.1"/>
    </source>
</evidence>
<dbReference type="SMART" id="SM00320">
    <property type="entry name" value="WD40"/>
    <property type="match status" value="6"/>
</dbReference>
<keyword evidence="5" id="KW-1133">Transmembrane helix</keyword>
<comment type="caution">
    <text evidence="6">The sequence shown here is derived from an EMBL/GenBank/DDBJ whole genome shotgun (WGS) entry which is preliminary data.</text>
</comment>
<reference evidence="6 7" key="1">
    <citation type="submission" date="2017-12" db="EMBL/GenBank/DDBJ databases">
        <authorList>
            <person name="Pombert J.-F."/>
            <person name="Haag K.L."/>
            <person name="Ebert D."/>
        </authorList>
    </citation>
    <scope>NUCLEOTIDE SEQUENCE [LARGE SCALE GENOMIC DNA]</scope>
    <source>
        <strain evidence="6">BE-OM-2</strain>
    </source>
</reference>
<feature type="region of interest" description="Disordered" evidence="4">
    <location>
        <begin position="524"/>
        <end position="546"/>
    </location>
</feature>
<keyword evidence="2" id="KW-0677">Repeat</keyword>
<evidence type="ECO:0000256" key="3">
    <source>
        <dbReference type="PROSITE-ProRule" id="PRU00221"/>
    </source>
</evidence>
<dbReference type="InterPro" id="IPR045151">
    <property type="entry name" value="DCAF8"/>
</dbReference>
<dbReference type="SUPFAM" id="SSF50978">
    <property type="entry name" value="WD40 repeat-like"/>
    <property type="match status" value="1"/>
</dbReference>
<proteinExistence type="predicted"/>
<dbReference type="GO" id="GO:0080008">
    <property type="term" value="C:Cul4-RING E3 ubiquitin ligase complex"/>
    <property type="evidence" value="ECO:0007669"/>
    <property type="project" value="TreeGrafter"/>
</dbReference>
<keyword evidence="7" id="KW-1185">Reference proteome</keyword>
<dbReference type="InterPro" id="IPR015943">
    <property type="entry name" value="WD40/YVTN_repeat-like_dom_sf"/>
</dbReference>
<dbReference type="InterPro" id="IPR001680">
    <property type="entry name" value="WD40_rpt"/>
</dbReference>
<dbReference type="AlphaFoldDB" id="A0A4Q9LLA2"/>
<feature type="compositionally biased region" description="Gly residues" evidence="4">
    <location>
        <begin position="536"/>
        <end position="546"/>
    </location>
</feature>
<keyword evidence="5" id="KW-0472">Membrane</keyword>
<dbReference type="PANTHER" id="PTHR15574">
    <property type="entry name" value="WD REPEAT DOMAIN-CONTAINING FAMILY"/>
    <property type="match status" value="1"/>
</dbReference>
<dbReference type="GO" id="GO:0005737">
    <property type="term" value="C:cytoplasm"/>
    <property type="evidence" value="ECO:0007669"/>
    <property type="project" value="TreeGrafter"/>
</dbReference>
<organism evidence="6 7">
    <name type="scientific">Hamiltosporidium magnivora</name>
    <dbReference type="NCBI Taxonomy" id="148818"/>
    <lineage>
        <taxon>Eukaryota</taxon>
        <taxon>Fungi</taxon>
        <taxon>Fungi incertae sedis</taxon>
        <taxon>Microsporidia</taxon>
        <taxon>Dubosqiidae</taxon>
        <taxon>Hamiltosporidium</taxon>
    </lineage>
</organism>
<feature type="transmembrane region" description="Helical" evidence="5">
    <location>
        <begin position="497"/>
        <end position="518"/>
    </location>
</feature>
<dbReference type="VEuPathDB" id="MicrosporidiaDB:CWI39_1767p0010"/>
<dbReference type="Proteomes" id="UP000291404">
    <property type="component" value="Unassembled WGS sequence"/>
</dbReference>
<dbReference type="Pfam" id="PF00400">
    <property type="entry name" value="WD40"/>
    <property type="match status" value="2"/>
</dbReference>